<evidence type="ECO:0000313" key="2">
    <source>
        <dbReference type="EMBL" id="CAD8084775.1"/>
    </source>
</evidence>
<dbReference type="AlphaFoldDB" id="A0A8S1N6L5"/>
<name>A0A8S1N6L5_9CILI</name>
<proteinExistence type="predicted"/>
<feature type="region of interest" description="Disordered" evidence="1">
    <location>
        <begin position="37"/>
        <end position="56"/>
    </location>
</feature>
<evidence type="ECO:0000313" key="3">
    <source>
        <dbReference type="Proteomes" id="UP000692954"/>
    </source>
</evidence>
<accession>A0A8S1N6L5</accession>
<reference evidence="2" key="1">
    <citation type="submission" date="2021-01" db="EMBL/GenBank/DDBJ databases">
        <authorList>
            <consortium name="Genoscope - CEA"/>
            <person name="William W."/>
        </authorList>
    </citation>
    <scope>NUCLEOTIDE SEQUENCE</scope>
</reference>
<sequence length="56" mass="6614">MNREVCVGLGFHKWINRVDMFQYHIYITKIQDFSENIPQIDGNQDNQNGSISQQEN</sequence>
<comment type="caution">
    <text evidence="2">The sequence shown here is derived from an EMBL/GenBank/DDBJ whole genome shotgun (WGS) entry which is preliminary data.</text>
</comment>
<organism evidence="2 3">
    <name type="scientific">Paramecium sonneborni</name>
    <dbReference type="NCBI Taxonomy" id="65129"/>
    <lineage>
        <taxon>Eukaryota</taxon>
        <taxon>Sar</taxon>
        <taxon>Alveolata</taxon>
        <taxon>Ciliophora</taxon>
        <taxon>Intramacronucleata</taxon>
        <taxon>Oligohymenophorea</taxon>
        <taxon>Peniculida</taxon>
        <taxon>Parameciidae</taxon>
        <taxon>Paramecium</taxon>
    </lineage>
</organism>
<evidence type="ECO:0000256" key="1">
    <source>
        <dbReference type="SAM" id="MobiDB-lite"/>
    </source>
</evidence>
<protein>
    <submittedName>
        <fullName evidence="2">Uncharacterized protein</fullName>
    </submittedName>
</protein>
<gene>
    <name evidence="2" type="ORF">PSON_ATCC_30995.1.T0470157</name>
</gene>
<keyword evidence="3" id="KW-1185">Reference proteome</keyword>
<dbReference type="Proteomes" id="UP000692954">
    <property type="component" value="Unassembled WGS sequence"/>
</dbReference>
<dbReference type="EMBL" id="CAJJDN010000047">
    <property type="protein sequence ID" value="CAD8084775.1"/>
    <property type="molecule type" value="Genomic_DNA"/>
</dbReference>